<dbReference type="Proteomes" id="UP001222182">
    <property type="component" value="Chromosome"/>
</dbReference>
<evidence type="ECO:0000313" key="7">
    <source>
        <dbReference type="Proteomes" id="UP001221642"/>
    </source>
</evidence>
<evidence type="ECO:0000313" key="8">
    <source>
        <dbReference type="Proteomes" id="UP001222182"/>
    </source>
</evidence>
<dbReference type="Proteomes" id="UP000244140">
    <property type="component" value="Unassembled WGS sequence"/>
</dbReference>
<organism evidence="1 5">
    <name type="scientific">Enterococcus faecalis</name>
    <name type="common">Streptococcus faecalis</name>
    <dbReference type="NCBI Taxonomy" id="1351"/>
    <lineage>
        <taxon>Bacteria</taxon>
        <taxon>Bacillati</taxon>
        <taxon>Bacillota</taxon>
        <taxon>Bacilli</taxon>
        <taxon>Lactobacillales</taxon>
        <taxon>Enterococcaceae</taxon>
        <taxon>Enterococcus</taxon>
    </lineage>
</organism>
<reference evidence="3 7" key="3">
    <citation type="submission" date="2023-02" db="EMBL/GenBank/DDBJ databases">
        <title>Results of the 2020 Genomic Proficiency Test for the network of European Union Reference Laboratory for Antimicrobial Resistance assessing whole genome sequencing capacities.</title>
        <authorList>
            <person name="Hoffmann M."/>
            <person name="Luo Y."/>
            <person name="Sorensen L.H."/>
            <person name="Pedersen S.K."/>
            <person name="Hendriksen R.S."/>
        </authorList>
    </citation>
    <scope>NUCLEOTIDE SEQUENCE [LARGE SCALE GENOMIC DNA]</scope>
    <source>
        <strain evidence="3 7">GENOMIC22-006</strain>
    </source>
</reference>
<name>A0A2T5D3L9_ENTFL</name>
<evidence type="ECO:0000313" key="2">
    <source>
        <dbReference type="EMBL" id="STP66913.1"/>
    </source>
</evidence>
<dbReference type="InterPro" id="IPR037026">
    <property type="entry name" value="Vgr_OB-fold_dom_sf"/>
</dbReference>
<dbReference type="EMBL" id="UGIX01000001">
    <property type="protein sequence ID" value="STP66913.1"/>
    <property type="molecule type" value="Genomic_DNA"/>
</dbReference>
<dbReference type="RefSeq" id="WP_002377515.1">
    <property type="nucleotide sequence ID" value="NZ_AP018538.1"/>
</dbReference>
<accession>A0A2T5D3L9</accession>
<gene>
    <name evidence="1" type="ORF">DAI13_07485</name>
    <name evidence="2" type="ORF">NCTC13379_02344</name>
    <name evidence="4" type="ORF">P0083_07290</name>
    <name evidence="3" type="ORF">P0D81_09695</name>
</gene>
<dbReference type="Proteomes" id="UP000254396">
    <property type="component" value="Unassembled WGS sequence"/>
</dbReference>
<dbReference type="EMBL" id="PZZH01000001">
    <property type="protein sequence ID" value="PTN77593.1"/>
    <property type="molecule type" value="Genomic_DNA"/>
</dbReference>
<reference evidence="2 6" key="2">
    <citation type="submission" date="2018-06" db="EMBL/GenBank/DDBJ databases">
        <authorList>
            <consortium name="Pathogen Informatics"/>
            <person name="Doyle S."/>
        </authorList>
    </citation>
    <scope>NUCLEOTIDE SEQUENCE [LARGE SCALE GENOMIC DNA]</scope>
    <source>
        <strain evidence="2 6">NCTC13379</strain>
    </source>
</reference>
<sequence>MKETDLAFFRSFKNRILKEINVMQLCRVVTVKGARADVQPMALKSDGGKRALILNALITKHCQSDISQGAVVVVVFCDRDIDNYRSSADYSLSSDRMHSQNDAVIMGVIA</sequence>
<protein>
    <submittedName>
        <fullName evidence="1">Uncharacterized protein</fullName>
    </submittedName>
</protein>
<evidence type="ECO:0000313" key="6">
    <source>
        <dbReference type="Proteomes" id="UP000254396"/>
    </source>
</evidence>
<dbReference type="Proteomes" id="UP001221642">
    <property type="component" value="Chromosome"/>
</dbReference>
<evidence type="ECO:0000313" key="3">
    <source>
        <dbReference type="EMBL" id="WEH21346.1"/>
    </source>
</evidence>
<dbReference type="Gene3D" id="2.40.50.230">
    <property type="entry name" value="Gp5 N-terminal domain"/>
    <property type="match status" value="1"/>
</dbReference>
<dbReference type="SMR" id="A0A2T5D3L9"/>
<dbReference type="AlphaFoldDB" id="A0A2T5D3L9"/>
<evidence type="ECO:0000313" key="4">
    <source>
        <dbReference type="EMBL" id="WER44065.1"/>
    </source>
</evidence>
<evidence type="ECO:0000313" key="5">
    <source>
        <dbReference type="Proteomes" id="UP000244140"/>
    </source>
</evidence>
<dbReference type="EMBL" id="CP119159">
    <property type="protein sequence ID" value="WEH21346.1"/>
    <property type="molecule type" value="Genomic_DNA"/>
</dbReference>
<dbReference type="EMBL" id="CP119528">
    <property type="protein sequence ID" value="WER44065.1"/>
    <property type="molecule type" value="Genomic_DNA"/>
</dbReference>
<evidence type="ECO:0000313" key="1">
    <source>
        <dbReference type="EMBL" id="PTN77593.1"/>
    </source>
</evidence>
<reference evidence="4 8" key="4">
    <citation type="submission" date="2023-03" db="EMBL/GenBank/DDBJ databases">
        <title>Complete genome sequence of an Enterococcus faecalis urinary isolate.</title>
        <authorList>
            <person name="Brauer A.L."/>
            <person name="Armbruster C.E."/>
        </authorList>
    </citation>
    <scope>NUCLEOTIDE SEQUENCE [LARGE SCALE GENOMIC DNA]</scope>
    <source>
        <strain evidence="4 8">3143</strain>
    </source>
</reference>
<reference evidence="1 5" key="1">
    <citation type="submission" date="2018-04" db="EMBL/GenBank/DDBJ databases">
        <authorList>
            <person name="Van Tyne D."/>
        </authorList>
    </citation>
    <scope>NUCLEOTIDE SEQUENCE [LARGE SCALE GENOMIC DNA]</scope>
    <source>
        <strain evidence="1 5">B2535</strain>
    </source>
</reference>
<proteinExistence type="predicted"/>